<keyword evidence="2" id="KW-1185">Reference proteome</keyword>
<dbReference type="AlphaFoldDB" id="A0A9X1Y5E0"/>
<organism evidence="1 2">
    <name type="scientific">Roseomonas acroporae</name>
    <dbReference type="NCBI Taxonomy" id="2937791"/>
    <lineage>
        <taxon>Bacteria</taxon>
        <taxon>Pseudomonadati</taxon>
        <taxon>Pseudomonadota</taxon>
        <taxon>Alphaproteobacteria</taxon>
        <taxon>Acetobacterales</taxon>
        <taxon>Roseomonadaceae</taxon>
        <taxon>Roseomonas</taxon>
    </lineage>
</organism>
<sequence length="91" mass="10212">MSEPDQRGKAPPRRLGVREFRENMAEFLRQARQGSSFLITSHDEVLAELHPPSTPVRPRRRPGALRGRIRLAPDFDALPPDVLAAMEDEAG</sequence>
<protein>
    <submittedName>
        <fullName evidence="1">Prevent-host-death protein</fullName>
    </submittedName>
</protein>
<accession>A0A9X1Y5E0</accession>
<dbReference type="EMBL" id="JALPRX010000015">
    <property type="protein sequence ID" value="MCK8783623.1"/>
    <property type="molecule type" value="Genomic_DNA"/>
</dbReference>
<evidence type="ECO:0000313" key="2">
    <source>
        <dbReference type="Proteomes" id="UP001139516"/>
    </source>
</evidence>
<comment type="caution">
    <text evidence="1">The sequence shown here is derived from an EMBL/GenBank/DDBJ whole genome shotgun (WGS) entry which is preliminary data.</text>
</comment>
<evidence type="ECO:0000313" key="1">
    <source>
        <dbReference type="EMBL" id="MCK8783623.1"/>
    </source>
</evidence>
<proteinExistence type="predicted"/>
<dbReference type="Proteomes" id="UP001139516">
    <property type="component" value="Unassembled WGS sequence"/>
</dbReference>
<reference evidence="1" key="1">
    <citation type="submission" date="2022-04" db="EMBL/GenBank/DDBJ databases">
        <title>Roseomonas acroporae sp. nov., isolated from coral Acropora digitifera.</title>
        <authorList>
            <person name="Sun H."/>
        </authorList>
    </citation>
    <scope>NUCLEOTIDE SEQUENCE</scope>
    <source>
        <strain evidence="1">NAR14</strain>
    </source>
</reference>
<gene>
    <name evidence="1" type="ORF">M0638_04410</name>
</gene>
<name>A0A9X1Y5E0_9PROT</name>
<dbReference type="RefSeq" id="WP_248665749.1">
    <property type="nucleotide sequence ID" value="NZ_JALPRX010000015.1"/>
</dbReference>